<name>X1UPC2_9ZZZZ</name>
<comment type="caution">
    <text evidence="1">The sequence shown here is derived from an EMBL/GenBank/DDBJ whole genome shotgun (WGS) entry which is preliminary data.</text>
</comment>
<dbReference type="EMBL" id="BARW01035302">
    <property type="protein sequence ID" value="GAJ19323.1"/>
    <property type="molecule type" value="Genomic_DNA"/>
</dbReference>
<accession>X1UPC2</accession>
<evidence type="ECO:0000313" key="1">
    <source>
        <dbReference type="EMBL" id="GAJ19323.1"/>
    </source>
</evidence>
<protein>
    <submittedName>
        <fullName evidence="1">Uncharacterized protein</fullName>
    </submittedName>
</protein>
<feature type="non-terminal residue" evidence="1">
    <location>
        <position position="1"/>
    </location>
</feature>
<reference evidence="1" key="1">
    <citation type="journal article" date="2014" name="Front. Microbiol.">
        <title>High frequency of phylogenetically diverse reductive dehalogenase-homologous genes in deep subseafloor sedimentary metagenomes.</title>
        <authorList>
            <person name="Kawai M."/>
            <person name="Futagami T."/>
            <person name="Toyoda A."/>
            <person name="Takaki Y."/>
            <person name="Nishi S."/>
            <person name="Hori S."/>
            <person name="Arai W."/>
            <person name="Tsubouchi T."/>
            <person name="Morono Y."/>
            <person name="Uchiyama I."/>
            <person name="Ito T."/>
            <person name="Fujiyama A."/>
            <person name="Inagaki F."/>
            <person name="Takami H."/>
        </authorList>
    </citation>
    <scope>NUCLEOTIDE SEQUENCE</scope>
    <source>
        <strain evidence="1">Expedition CK06-06</strain>
    </source>
</reference>
<dbReference type="AlphaFoldDB" id="X1UPC2"/>
<proteinExistence type="predicted"/>
<organism evidence="1">
    <name type="scientific">marine sediment metagenome</name>
    <dbReference type="NCBI Taxonomy" id="412755"/>
    <lineage>
        <taxon>unclassified sequences</taxon>
        <taxon>metagenomes</taxon>
        <taxon>ecological metagenomes</taxon>
    </lineage>
</organism>
<gene>
    <name evidence="1" type="ORF">S12H4_55094</name>
</gene>
<sequence length="186" mass="21581">LKHVDSIKVEFFNIGGEEFGFIKPSIETMPYFGDVEVDGKALNSFNLQLLQMIDVKLTSKIRRVVKEIYRPVTMEDVNRYKDYQIATISPTGSWEVPVTNINRFDVWLVRLKQMNNDFLQIAETKSSFAIFVMRDWSDQRRYCFDVNSPDKLCVPILLESVYGDYGDIILSSDTKEIIKQMEKVGD</sequence>